<keyword evidence="1" id="KW-0732">Signal</keyword>
<dbReference type="RefSeq" id="WP_146902380.1">
    <property type="nucleotide sequence ID" value="NZ_BJYS01000036.1"/>
</dbReference>
<proteinExistence type="predicted"/>
<feature type="signal peptide" evidence="1">
    <location>
        <begin position="1"/>
        <end position="24"/>
    </location>
</feature>
<gene>
    <name evidence="2" type="ORF">AAE02nite_40740</name>
</gene>
<evidence type="ECO:0008006" key="4">
    <source>
        <dbReference type="Google" id="ProtNLM"/>
    </source>
</evidence>
<accession>A0A512B373</accession>
<evidence type="ECO:0000313" key="2">
    <source>
        <dbReference type="EMBL" id="GEO06410.1"/>
    </source>
</evidence>
<dbReference type="OrthoDB" id="2651079at2"/>
<reference evidence="2 3" key="1">
    <citation type="submission" date="2019-07" db="EMBL/GenBank/DDBJ databases">
        <title>Whole genome shotgun sequence of Adhaeribacter aerolatus NBRC 106133.</title>
        <authorList>
            <person name="Hosoyama A."/>
            <person name="Uohara A."/>
            <person name="Ohji S."/>
            <person name="Ichikawa N."/>
        </authorList>
    </citation>
    <scope>NUCLEOTIDE SEQUENCE [LARGE SCALE GENOMIC DNA]</scope>
    <source>
        <strain evidence="2 3">NBRC 106133</strain>
    </source>
</reference>
<organism evidence="2 3">
    <name type="scientific">Adhaeribacter aerolatus</name>
    <dbReference type="NCBI Taxonomy" id="670289"/>
    <lineage>
        <taxon>Bacteria</taxon>
        <taxon>Pseudomonadati</taxon>
        <taxon>Bacteroidota</taxon>
        <taxon>Cytophagia</taxon>
        <taxon>Cytophagales</taxon>
        <taxon>Hymenobacteraceae</taxon>
        <taxon>Adhaeribacter</taxon>
    </lineage>
</organism>
<dbReference type="EMBL" id="BJYS01000036">
    <property type="protein sequence ID" value="GEO06410.1"/>
    <property type="molecule type" value="Genomic_DNA"/>
</dbReference>
<dbReference type="AlphaFoldDB" id="A0A512B373"/>
<evidence type="ECO:0000313" key="3">
    <source>
        <dbReference type="Proteomes" id="UP000321532"/>
    </source>
</evidence>
<keyword evidence="3" id="KW-1185">Reference proteome</keyword>
<evidence type="ECO:0000256" key="1">
    <source>
        <dbReference type="SAM" id="SignalP"/>
    </source>
</evidence>
<comment type="caution">
    <text evidence="2">The sequence shown here is derived from an EMBL/GenBank/DDBJ whole genome shotgun (WGS) entry which is preliminary data.</text>
</comment>
<protein>
    <recommendedName>
        <fullName evidence="4">Lipocalin-like domain-containing protein</fullName>
    </recommendedName>
</protein>
<name>A0A512B373_9BACT</name>
<dbReference type="Proteomes" id="UP000321532">
    <property type="component" value="Unassembled WGS sequence"/>
</dbReference>
<sequence>MHTKYISGLVLTLFCLMGTTCRQAPEALDPFYDKTWLHAVEEDSAEVEVYRPNTYAFPPSRGRTGFSLSADGTFRLFTIAPTDGLEEHPGRWKKVKDDVLRIRFAAEQPEGFDLQIISLAPDLLKIKKVPTKAP</sequence>
<feature type="chain" id="PRO_5021903624" description="Lipocalin-like domain-containing protein" evidence="1">
    <location>
        <begin position="25"/>
        <end position="134"/>
    </location>
</feature>